<evidence type="ECO:0000313" key="2">
    <source>
        <dbReference type="EMBL" id="PZT55147.1"/>
    </source>
</evidence>
<dbReference type="RefSeq" id="WP_111270734.1">
    <property type="nucleotide sequence ID" value="NZ_JAHXMW010000002.1"/>
</dbReference>
<dbReference type="AlphaFoldDB" id="A0A2W6NGR2"/>
<keyword evidence="1" id="KW-0812">Transmembrane</keyword>
<feature type="transmembrane region" description="Helical" evidence="1">
    <location>
        <begin position="61"/>
        <end position="80"/>
    </location>
</feature>
<dbReference type="InterPro" id="IPR010390">
    <property type="entry name" value="ABC-2_transporter-like"/>
</dbReference>
<protein>
    <submittedName>
        <fullName evidence="2">ABC transporter permease</fullName>
    </submittedName>
</protein>
<gene>
    <name evidence="2" type="ORF">DN757_13400</name>
</gene>
<keyword evidence="1" id="KW-1133">Transmembrane helix</keyword>
<feature type="transmembrane region" description="Helical" evidence="1">
    <location>
        <begin position="228"/>
        <end position="248"/>
    </location>
</feature>
<keyword evidence="1" id="KW-0472">Membrane</keyword>
<dbReference type="EMBL" id="QKWW01000035">
    <property type="protein sequence ID" value="PZT55147.1"/>
    <property type="molecule type" value="Genomic_DNA"/>
</dbReference>
<feature type="transmembrane region" description="Helical" evidence="1">
    <location>
        <begin position="115"/>
        <end position="133"/>
    </location>
</feature>
<dbReference type="PANTHER" id="PTHR36833:SF1">
    <property type="entry name" value="INTEGRAL MEMBRANE TRANSPORT PROTEIN"/>
    <property type="match status" value="1"/>
</dbReference>
<organism evidence="2 3">
    <name type="scientific">Paenibacillus silvae</name>
    <dbReference type="NCBI Taxonomy" id="1325358"/>
    <lineage>
        <taxon>Bacteria</taxon>
        <taxon>Bacillati</taxon>
        <taxon>Bacillota</taxon>
        <taxon>Bacilli</taxon>
        <taxon>Bacillales</taxon>
        <taxon>Paenibacillaceae</taxon>
        <taxon>Paenibacillus</taxon>
    </lineage>
</organism>
<accession>A0A2W6NGR2</accession>
<sequence>MTLKLFGKLVFLLTKERMEYRGDFLLAMLAQIISYSGDYIIIWLFLKKFDTLAGWSWPEIALLYSLGLFTYAIGASFSFVQMRDLENQVKNGTFDAILIRPVNPYLYLVCRGFNLAYLAHVLISGSVLAWALLKLNISLSGMQIVYLVLCVIGGAMIQAGFMSAIGAVSFVWVRTNFLFNLFFKFKEFISYPLPVFGTLIQVLLTFILPFAFINFYPAAFLLTKETPLLSSWTMWIVPVVGPLVYWLGYRLWMRSVNKYQGAGG</sequence>
<evidence type="ECO:0000256" key="1">
    <source>
        <dbReference type="SAM" id="Phobius"/>
    </source>
</evidence>
<dbReference type="PANTHER" id="PTHR36833">
    <property type="entry name" value="SLR0610 PROTEIN-RELATED"/>
    <property type="match status" value="1"/>
</dbReference>
<reference evidence="2 3" key="1">
    <citation type="submission" date="2018-06" db="EMBL/GenBank/DDBJ databases">
        <title>Isolation of heavy metals resistant Paenibacillus silvae NC2 from Gold-Copper mine in ZiJin, China.</title>
        <authorList>
            <person name="Xu J."/>
            <person name="Mazhar H.S."/>
            <person name="Rensing C."/>
        </authorList>
    </citation>
    <scope>NUCLEOTIDE SEQUENCE [LARGE SCALE GENOMIC DNA]</scope>
    <source>
        <strain evidence="2 3">NC2</strain>
    </source>
</reference>
<dbReference type="Pfam" id="PF06182">
    <property type="entry name" value="ABC2_membrane_6"/>
    <property type="match status" value="1"/>
</dbReference>
<comment type="caution">
    <text evidence="2">The sequence shown here is derived from an EMBL/GenBank/DDBJ whole genome shotgun (WGS) entry which is preliminary data.</text>
</comment>
<feature type="transmembrane region" description="Helical" evidence="1">
    <location>
        <begin position="145"/>
        <end position="173"/>
    </location>
</feature>
<dbReference type="Proteomes" id="UP000249204">
    <property type="component" value="Unassembled WGS sequence"/>
</dbReference>
<name>A0A2W6NGR2_9BACL</name>
<feature type="transmembrane region" description="Helical" evidence="1">
    <location>
        <begin position="193"/>
        <end position="216"/>
    </location>
</feature>
<evidence type="ECO:0000313" key="3">
    <source>
        <dbReference type="Proteomes" id="UP000249204"/>
    </source>
</evidence>
<proteinExistence type="predicted"/>
<feature type="transmembrane region" description="Helical" evidence="1">
    <location>
        <begin position="24"/>
        <end position="46"/>
    </location>
</feature>